<accession>A0A383BNZ2</accession>
<feature type="non-terminal residue" evidence="2">
    <location>
        <position position="44"/>
    </location>
</feature>
<sequence length="44" mass="4906">MRILVTGGAGMIGSNLVKTLISQNHDVTVVDNYWRGKLNYLKND</sequence>
<evidence type="ECO:0000259" key="1">
    <source>
        <dbReference type="Pfam" id="PF01370"/>
    </source>
</evidence>
<dbReference type="SUPFAM" id="SSF51735">
    <property type="entry name" value="NAD(P)-binding Rossmann-fold domains"/>
    <property type="match status" value="1"/>
</dbReference>
<evidence type="ECO:0000313" key="2">
    <source>
        <dbReference type="EMBL" id="SVE21045.1"/>
    </source>
</evidence>
<dbReference type="AlphaFoldDB" id="A0A383BNZ2"/>
<dbReference type="EMBL" id="UINC01201622">
    <property type="protein sequence ID" value="SVE21045.1"/>
    <property type="molecule type" value="Genomic_DNA"/>
</dbReference>
<protein>
    <recommendedName>
        <fullName evidence="1">NAD-dependent epimerase/dehydratase domain-containing protein</fullName>
    </recommendedName>
</protein>
<dbReference type="Pfam" id="PF01370">
    <property type="entry name" value="Epimerase"/>
    <property type="match status" value="1"/>
</dbReference>
<reference evidence="2" key="1">
    <citation type="submission" date="2018-05" db="EMBL/GenBank/DDBJ databases">
        <authorList>
            <person name="Lanie J.A."/>
            <person name="Ng W.-L."/>
            <person name="Kazmierczak K.M."/>
            <person name="Andrzejewski T.M."/>
            <person name="Davidsen T.M."/>
            <person name="Wayne K.J."/>
            <person name="Tettelin H."/>
            <person name="Glass J.I."/>
            <person name="Rusch D."/>
            <person name="Podicherti R."/>
            <person name="Tsui H.-C.T."/>
            <person name="Winkler M.E."/>
        </authorList>
    </citation>
    <scope>NUCLEOTIDE SEQUENCE</scope>
</reference>
<gene>
    <name evidence="2" type="ORF">METZ01_LOCUS473899</name>
</gene>
<dbReference type="Gene3D" id="3.40.50.720">
    <property type="entry name" value="NAD(P)-binding Rossmann-like Domain"/>
    <property type="match status" value="1"/>
</dbReference>
<name>A0A383BNZ2_9ZZZZ</name>
<feature type="domain" description="NAD-dependent epimerase/dehydratase" evidence="1">
    <location>
        <begin position="3"/>
        <end position="33"/>
    </location>
</feature>
<dbReference type="InterPro" id="IPR036291">
    <property type="entry name" value="NAD(P)-bd_dom_sf"/>
</dbReference>
<proteinExistence type="predicted"/>
<dbReference type="InterPro" id="IPR001509">
    <property type="entry name" value="Epimerase_deHydtase"/>
</dbReference>
<organism evidence="2">
    <name type="scientific">marine metagenome</name>
    <dbReference type="NCBI Taxonomy" id="408172"/>
    <lineage>
        <taxon>unclassified sequences</taxon>
        <taxon>metagenomes</taxon>
        <taxon>ecological metagenomes</taxon>
    </lineage>
</organism>
<feature type="non-terminal residue" evidence="2">
    <location>
        <position position="1"/>
    </location>
</feature>